<dbReference type="Pfam" id="PF02706">
    <property type="entry name" value="Wzz"/>
    <property type="match status" value="1"/>
</dbReference>
<evidence type="ECO:0000256" key="9">
    <source>
        <dbReference type="SAM" id="Phobius"/>
    </source>
</evidence>
<keyword evidence="7 9" id="KW-0472">Membrane</keyword>
<protein>
    <submittedName>
        <fullName evidence="11">Wzz/FepE/Etk N-terminal domain-containing protein</fullName>
    </submittedName>
</protein>
<dbReference type="Proteomes" id="UP001170310">
    <property type="component" value="Unassembled WGS sequence"/>
</dbReference>
<evidence type="ECO:0000256" key="8">
    <source>
        <dbReference type="ARBA" id="ARBA00023169"/>
    </source>
</evidence>
<comment type="subcellular location">
    <subcellularLocation>
        <location evidence="1">Cell membrane</location>
        <topology evidence="1">Multi-pass membrane protein</topology>
    </subcellularLocation>
</comment>
<dbReference type="RefSeq" id="WP_017637274.1">
    <property type="nucleotide sequence ID" value="NZ_JAUOQO010000001.1"/>
</dbReference>
<evidence type="ECO:0000256" key="6">
    <source>
        <dbReference type="ARBA" id="ARBA00022989"/>
    </source>
</evidence>
<evidence type="ECO:0000313" key="12">
    <source>
        <dbReference type="Proteomes" id="UP001170310"/>
    </source>
</evidence>
<feature type="domain" description="Polysaccharide chain length determinant N-terminal" evidence="10">
    <location>
        <begin position="4"/>
        <end position="94"/>
    </location>
</feature>
<keyword evidence="6 9" id="KW-1133">Transmembrane helix</keyword>
<dbReference type="GeneID" id="72469271"/>
<gene>
    <name evidence="11" type="ORF">Q4528_01580</name>
</gene>
<keyword evidence="3" id="KW-1003">Cell membrane</keyword>
<evidence type="ECO:0000259" key="10">
    <source>
        <dbReference type="Pfam" id="PF02706"/>
    </source>
</evidence>
<evidence type="ECO:0000256" key="3">
    <source>
        <dbReference type="ARBA" id="ARBA00022475"/>
    </source>
</evidence>
<reference evidence="11" key="1">
    <citation type="submission" date="2023-07" db="EMBL/GenBank/DDBJ databases">
        <title>Genome content predicts the carbon catabolic preferences of heterotrophic bacteria.</title>
        <authorList>
            <person name="Gralka M."/>
        </authorList>
    </citation>
    <scope>NUCLEOTIDE SEQUENCE</scope>
    <source>
        <strain evidence="11">E2R20</strain>
    </source>
</reference>
<dbReference type="InterPro" id="IPR050445">
    <property type="entry name" value="Bact_polysacc_biosynth/exp"/>
</dbReference>
<dbReference type="GO" id="GO:0000271">
    <property type="term" value="P:polysaccharide biosynthetic process"/>
    <property type="evidence" value="ECO:0007669"/>
    <property type="project" value="UniProtKB-KW"/>
</dbReference>
<accession>A0AAW7YNW4</accession>
<evidence type="ECO:0000256" key="2">
    <source>
        <dbReference type="ARBA" id="ARBA00006683"/>
    </source>
</evidence>
<feature type="transmembrane region" description="Helical" evidence="9">
    <location>
        <begin position="21"/>
        <end position="40"/>
    </location>
</feature>
<keyword evidence="12" id="KW-1185">Reference proteome</keyword>
<keyword evidence="5" id="KW-0972">Capsule biogenesis/degradation</keyword>
<comment type="similarity">
    <text evidence="2">Belongs to the CpsC/CapA family.</text>
</comment>
<feature type="transmembrane region" description="Helical" evidence="9">
    <location>
        <begin position="175"/>
        <end position="192"/>
    </location>
</feature>
<evidence type="ECO:0000256" key="1">
    <source>
        <dbReference type="ARBA" id="ARBA00004651"/>
    </source>
</evidence>
<evidence type="ECO:0000313" key="11">
    <source>
        <dbReference type="EMBL" id="MDO6572844.1"/>
    </source>
</evidence>
<evidence type="ECO:0000256" key="4">
    <source>
        <dbReference type="ARBA" id="ARBA00022692"/>
    </source>
</evidence>
<dbReference type="GO" id="GO:0005886">
    <property type="term" value="C:plasma membrane"/>
    <property type="evidence" value="ECO:0007669"/>
    <property type="project" value="UniProtKB-SubCell"/>
</dbReference>
<keyword evidence="4 9" id="KW-0812">Transmembrane</keyword>
<name>A0AAW7YNW4_9STAP</name>
<comment type="caution">
    <text evidence="11">The sequence shown here is derived from an EMBL/GenBank/DDBJ whole genome shotgun (WGS) entry which is preliminary data.</text>
</comment>
<evidence type="ECO:0000256" key="5">
    <source>
        <dbReference type="ARBA" id="ARBA00022903"/>
    </source>
</evidence>
<evidence type="ECO:0000256" key="7">
    <source>
        <dbReference type="ARBA" id="ARBA00023136"/>
    </source>
</evidence>
<proteinExistence type="inferred from homology"/>
<dbReference type="AlphaFoldDB" id="A0AAW7YNW4"/>
<dbReference type="PANTHER" id="PTHR32309:SF13">
    <property type="entry name" value="FERRIC ENTEROBACTIN TRANSPORT PROTEIN FEPE"/>
    <property type="match status" value="1"/>
</dbReference>
<dbReference type="EMBL" id="JAUOQO010000001">
    <property type="protein sequence ID" value="MDO6572844.1"/>
    <property type="molecule type" value="Genomic_DNA"/>
</dbReference>
<dbReference type="GO" id="GO:0004713">
    <property type="term" value="F:protein tyrosine kinase activity"/>
    <property type="evidence" value="ECO:0007669"/>
    <property type="project" value="TreeGrafter"/>
</dbReference>
<dbReference type="PANTHER" id="PTHR32309">
    <property type="entry name" value="TYROSINE-PROTEIN KINASE"/>
    <property type="match status" value="1"/>
</dbReference>
<organism evidence="11 12">
    <name type="scientific">Staphylococcus pasteuri_A</name>
    <dbReference type="NCBI Taxonomy" id="3062664"/>
    <lineage>
        <taxon>Bacteria</taxon>
        <taxon>Bacillati</taxon>
        <taxon>Bacillota</taxon>
        <taxon>Bacilli</taxon>
        <taxon>Bacillales</taxon>
        <taxon>Staphylococcaceae</taxon>
        <taxon>Staphylococcus</taxon>
    </lineage>
</organism>
<sequence>MEGKVDLSRIFKVLRKNIKKLITIPVIFMILSAIFTSLFVTPKYAASTQILVNQKQIENNVVNPNNVQNSLQSVNTYAEIIKSPRILERVSKELDYKYDVKELSSFVKVTNQSNSQIINVSIVTENAKVSAKIANKVAKVFAKEVPDIMDVDNVSVLSKASDTENKVAPNITNNMLLTGLAALGLTLLIIYLKHILDRRIKTEQDVLDELQLPVLGVIQKFKV</sequence>
<dbReference type="InterPro" id="IPR003856">
    <property type="entry name" value="LPS_length_determ_N"/>
</dbReference>
<keyword evidence="8" id="KW-0270">Exopolysaccharide synthesis</keyword>